<keyword evidence="1" id="KW-0812">Transmembrane</keyword>
<comment type="caution">
    <text evidence="2">The sequence shown here is derived from an EMBL/GenBank/DDBJ whole genome shotgun (WGS) entry which is preliminary data.</text>
</comment>
<gene>
    <name evidence="2" type="ORF">H9763_06295</name>
</gene>
<evidence type="ECO:0000313" key="2">
    <source>
        <dbReference type="EMBL" id="HJB91064.1"/>
    </source>
</evidence>
<reference evidence="2" key="1">
    <citation type="journal article" date="2021" name="PeerJ">
        <title>Extensive microbial diversity within the chicken gut microbiome revealed by metagenomics and culture.</title>
        <authorList>
            <person name="Gilroy R."/>
            <person name="Ravi A."/>
            <person name="Getino M."/>
            <person name="Pursley I."/>
            <person name="Horton D.L."/>
            <person name="Alikhan N.F."/>
            <person name="Baker D."/>
            <person name="Gharbi K."/>
            <person name="Hall N."/>
            <person name="Watson M."/>
            <person name="Adriaenssens E.M."/>
            <person name="Foster-Nyarko E."/>
            <person name="Jarju S."/>
            <person name="Secka A."/>
            <person name="Antonio M."/>
            <person name="Oren A."/>
            <person name="Chaudhuri R.R."/>
            <person name="La Ragione R."/>
            <person name="Hildebrand F."/>
            <person name="Pallen M.J."/>
        </authorList>
    </citation>
    <scope>NUCLEOTIDE SEQUENCE</scope>
    <source>
        <strain evidence="2">USAMLcec3-2134</strain>
    </source>
</reference>
<evidence type="ECO:0000313" key="3">
    <source>
        <dbReference type="Proteomes" id="UP000886883"/>
    </source>
</evidence>
<name>A0A9D2MR59_9FIRM</name>
<accession>A0A9D2MR59</accession>
<evidence type="ECO:0000256" key="1">
    <source>
        <dbReference type="SAM" id="Phobius"/>
    </source>
</evidence>
<keyword evidence="1" id="KW-0472">Membrane</keyword>
<dbReference type="EMBL" id="DWXE01000022">
    <property type="protein sequence ID" value="HJB91064.1"/>
    <property type="molecule type" value="Genomic_DNA"/>
</dbReference>
<keyword evidence="1" id="KW-1133">Transmembrane helix</keyword>
<dbReference type="Proteomes" id="UP000886883">
    <property type="component" value="Unassembled WGS sequence"/>
</dbReference>
<sequence length="392" mass="42938">MREHRDIFTDEIRIPDVVLRKADDAFARIQKEGNLEMNRKKEQKKKKRRNFLRRQTAAAACICLLVAAGITATAAIHRLWSRGMQGTVRATQTQQQELIEQGVATVLEETESPENLSVTDGAITITPQTVIVDSHFAHVSFLVEGYAPDGNVEPAFEFTEAWLGEDPDAENAQASINASFYNGIVSDENGNPVYEDGTALESDGDGRLISRYQDESGRLEYIVSVHSSDPQSSLSGQTLHVSLSNLGTVSKAEYIPAQEGNWEFAIPLSDSDSTVSFPADSPIDGTGFVLKSVDLSPISATIQYDADPPGEIREDETGIPHFMGVVLEDGTRLPYLADGGSDRYTDETMTSACTMSRFDRVIDPRAVTSILILTEAGTDMQEVPLRRESVSE</sequence>
<protein>
    <submittedName>
        <fullName evidence="2">DUF4179 domain-containing protein</fullName>
    </submittedName>
</protein>
<feature type="transmembrane region" description="Helical" evidence="1">
    <location>
        <begin position="56"/>
        <end position="80"/>
    </location>
</feature>
<proteinExistence type="predicted"/>
<organism evidence="2 3">
    <name type="scientific">Candidatus Eisenbergiella merdigallinarum</name>
    <dbReference type="NCBI Taxonomy" id="2838552"/>
    <lineage>
        <taxon>Bacteria</taxon>
        <taxon>Bacillati</taxon>
        <taxon>Bacillota</taxon>
        <taxon>Clostridia</taxon>
        <taxon>Lachnospirales</taxon>
        <taxon>Lachnospiraceae</taxon>
        <taxon>Eisenbergiella</taxon>
    </lineage>
</organism>
<dbReference type="AlphaFoldDB" id="A0A9D2MR59"/>
<reference evidence="2" key="2">
    <citation type="submission" date="2021-04" db="EMBL/GenBank/DDBJ databases">
        <authorList>
            <person name="Gilroy R."/>
        </authorList>
    </citation>
    <scope>NUCLEOTIDE SEQUENCE</scope>
    <source>
        <strain evidence="2">USAMLcec3-2134</strain>
    </source>
</reference>